<gene>
    <name evidence="1" type="ORF">SAMN05443665_105045</name>
</gene>
<keyword evidence="2" id="KW-1185">Reference proteome</keyword>
<evidence type="ECO:0000313" key="1">
    <source>
        <dbReference type="EMBL" id="SNT58718.1"/>
    </source>
</evidence>
<protein>
    <submittedName>
        <fullName evidence="1">Uncharacterized protein</fullName>
    </submittedName>
</protein>
<dbReference type="Proteomes" id="UP000198318">
    <property type="component" value="Unassembled WGS sequence"/>
</dbReference>
<reference evidence="1 2" key="1">
    <citation type="submission" date="2017-06" db="EMBL/GenBank/DDBJ databases">
        <authorList>
            <person name="Kim H.J."/>
            <person name="Triplett B.A."/>
        </authorList>
    </citation>
    <scope>NUCLEOTIDE SEQUENCE [LARGE SCALE GENOMIC DNA]</scope>
    <source>
        <strain evidence="1 2">DSM 44715</strain>
    </source>
</reference>
<dbReference type="EMBL" id="FZOR01000050">
    <property type="protein sequence ID" value="SNT58718.1"/>
    <property type="molecule type" value="Genomic_DNA"/>
</dbReference>
<proteinExistence type="predicted"/>
<evidence type="ECO:0000313" key="2">
    <source>
        <dbReference type="Proteomes" id="UP000198318"/>
    </source>
</evidence>
<dbReference type="AlphaFoldDB" id="A0A239NWA9"/>
<dbReference type="RefSeq" id="WP_264159645.1">
    <property type="nucleotide sequence ID" value="NZ_FZOR01000050.1"/>
</dbReference>
<organism evidence="1 2">
    <name type="scientific">Actinomadura meyerae</name>
    <dbReference type="NCBI Taxonomy" id="240840"/>
    <lineage>
        <taxon>Bacteria</taxon>
        <taxon>Bacillati</taxon>
        <taxon>Actinomycetota</taxon>
        <taxon>Actinomycetes</taxon>
        <taxon>Streptosporangiales</taxon>
        <taxon>Thermomonosporaceae</taxon>
        <taxon>Actinomadura</taxon>
    </lineage>
</organism>
<name>A0A239NWA9_9ACTN</name>
<sequence>MRELTINDQSWNVDEDDTLVEGAERLESADPVEAASLSYGYARI</sequence>
<accession>A0A239NWA9</accession>